<dbReference type="InterPro" id="IPR000719">
    <property type="entry name" value="Prot_kinase_dom"/>
</dbReference>
<dbReference type="SUPFAM" id="SSF56112">
    <property type="entry name" value="Protein kinase-like (PK-like)"/>
    <property type="match status" value="1"/>
</dbReference>
<dbReference type="Proteomes" id="UP000004259">
    <property type="component" value="Unassembled WGS sequence"/>
</dbReference>
<dbReference type="GO" id="GO:0005524">
    <property type="term" value="F:ATP binding"/>
    <property type="evidence" value="ECO:0007669"/>
    <property type="project" value="InterPro"/>
</dbReference>
<comment type="caution">
    <text evidence="2">The sequence shown here is derived from an EMBL/GenBank/DDBJ whole genome shotgun (WGS) entry which is preliminary data.</text>
</comment>
<dbReference type="STRING" id="246199.CUS_7333"/>
<dbReference type="AlphaFoldDB" id="E9S7V8"/>
<feature type="domain" description="Protein kinase" evidence="1">
    <location>
        <begin position="18"/>
        <end position="316"/>
    </location>
</feature>
<dbReference type="PROSITE" id="PS50011">
    <property type="entry name" value="PROTEIN_KINASE_DOM"/>
    <property type="match status" value="1"/>
</dbReference>
<name>E9S7V8_RUMAL</name>
<dbReference type="OrthoDB" id="9805504at2"/>
<evidence type="ECO:0000259" key="1">
    <source>
        <dbReference type="PROSITE" id="PS50011"/>
    </source>
</evidence>
<evidence type="ECO:0000313" key="3">
    <source>
        <dbReference type="Proteomes" id="UP000004259"/>
    </source>
</evidence>
<dbReference type="Pfam" id="PF00069">
    <property type="entry name" value="Pkinase"/>
    <property type="match status" value="1"/>
</dbReference>
<dbReference type="InterPro" id="IPR011009">
    <property type="entry name" value="Kinase-like_dom_sf"/>
</dbReference>
<evidence type="ECO:0000313" key="2">
    <source>
        <dbReference type="EMBL" id="EGC04506.1"/>
    </source>
</evidence>
<dbReference type="EMBL" id="ADKM02000018">
    <property type="protein sequence ID" value="EGC04506.1"/>
    <property type="molecule type" value="Genomic_DNA"/>
</dbReference>
<dbReference type="GO" id="GO:0004672">
    <property type="term" value="F:protein kinase activity"/>
    <property type="evidence" value="ECO:0007669"/>
    <property type="project" value="InterPro"/>
</dbReference>
<keyword evidence="3" id="KW-1185">Reference proteome</keyword>
<dbReference type="eggNOG" id="COG4248">
    <property type="taxonomic scope" value="Bacteria"/>
</dbReference>
<reference evidence="2 3" key="1">
    <citation type="submission" date="2011-02" db="EMBL/GenBank/DDBJ databases">
        <authorList>
            <person name="Nelson K.E."/>
            <person name="Sutton G."/>
            <person name="Torralba M."/>
            <person name="Durkin S."/>
            <person name="Harkins D."/>
            <person name="Montgomery R."/>
            <person name="Ziemer C."/>
            <person name="Klaassens E."/>
            <person name="Ocuiv P."/>
            <person name="Morrison M."/>
        </authorList>
    </citation>
    <scope>NUCLEOTIDE SEQUENCE [LARGE SCALE GENOMIC DNA]</scope>
    <source>
        <strain evidence="2 3">8</strain>
    </source>
</reference>
<organism evidence="2 3">
    <name type="scientific">Ruminococcus albus 8</name>
    <dbReference type="NCBI Taxonomy" id="246199"/>
    <lineage>
        <taxon>Bacteria</taxon>
        <taxon>Bacillati</taxon>
        <taxon>Bacillota</taxon>
        <taxon>Clostridia</taxon>
        <taxon>Eubacteriales</taxon>
        <taxon>Oscillospiraceae</taxon>
        <taxon>Ruminococcus</taxon>
    </lineage>
</organism>
<sequence length="454" mass="50583">MVGLSIGQDIGIQYGGSARVLGVLGSGGQGTVYRVDFHGKIMALKWYDIGKISSPEEFRRNIENNIDDGPPDRRFVWPQFMTEVNQDGEFGYLMELMPDKYVQLTDVISNFRQVSDPLTGRLNSRPVLFSSLYANLTAAINIVSAMRELHRVGKSYQDLNDGGYFIDTDTGDVLVCDCDNIAPEGCNFGISGKPGYMAPEIVRGMAVPDVQTDKYSLAVLLFRMLFRADPLEGSRVLGAGVLTENARRMAYGNNGVFIFDPNDASNRPVAGRQDHVVRLWEFYPQYVKDAFIRSFTLGMGDPSKRLIESEWQQLFIRLRAEILGCICGAETFCVNDLTAAGRCRCPACGREYAVLEYNNNSIKAPIYCGYKIHVCELDPLFGNTETVVGEVVENRLDRGMPGIKNCTPLVWRARLPDGKVYDVVQGKGMPVWSGLHIEIGNTRARVMQPDVRHI</sequence>
<proteinExistence type="predicted"/>
<accession>E9S7V8</accession>
<dbReference type="Gene3D" id="3.30.200.20">
    <property type="entry name" value="Phosphorylase Kinase, domain 1"/>
    <property type="match status" value="1"/>
</dbReference>
<dbReference type="RefSeq" id="WP_002846946.1">
    <property type="nucleotide sequence ID" value="NZ_ADKM02000018.1"/>
</dbReference>
<gene>
    <name evidence="2" type="ORF">CUS_7333</name>
</gene>
<protein>
    <recommendedName>
        <fullName evidence="1">Protein kinase domain-containing protein</fullName>
    </recommendedName>
</protein>
<dbReference type="Gene3D" id="1.10.510.10">
    <property type="entry name" value="Transferase(Phosphotransferase) domain 1"/>
    <property type="match status" value="1"/>
</dbReference>
<dbReference type="SMART" id="SM00220">
    <property type="entry name" value="S_TKc"/>
    <property type="match status" value="1"/>
</dbReference>